<evidence type="ECO:0000256" key="10">
    <source>
        <dbReference type="ARBA" id="ARBA00023288"/>
    </source>
</evidence>
<evidence type="ECO:0000256" key="11">
    <source>
        <dbReference type="HAMAP-Rule" id="MF_01145"/>
    </source>
</evidence>
<evidence type="ECO:0000313" key="15">
    <source>
        <dbReference type="EMBL" id="SFK53403.1"/>
    </source>
</evidence>
<dbReference type="SUPFAM" id="SSF54534">
    <property type="entry name" value="FKBP-like"/>
    <property type="match status" value="1"/>
</dbReference>
<dbReference type="Proteomes" id="UP000199589">
    <property type="component" value="Unassembled WGS sequence"/>
</dbReference>
<keyword evidence="5 11" id="KW-0732">Signal</keyword>
<comment type="catalytic activity">
    <reaction evidence="1 11">
        <text>[protein]-peptidylproline (omega=180) = [protein]-peptidylproline (omega=0)</text>
        <dbReference type="Rhea" id="RHEA:16237"/>
        <dbReference type="Rhea" id="RHEA-COMP:10747"/>
        <dbReference type="Rhea" id="RHEA-COMP:10748"/>
        <dbReference type="ChEBI" id="CHEBI:83833"/>
        <dbReference type="ChEBI" id="CHEBI:83834"/>
        <dbReference type="EC" id="5.2.1.8"/>
    </reaction>
</comment>
<dbReference type="Pfam" id="PF00639">
    <property type="entry name" value="Rotamase"/>
    <property type="match status" value="1"/>
</dbReference>
<evidence type="ECO:0000256" key="2">
    <source>
        <dbReference type="ARBA" id="ARBA00004193"/>
    </source>
</evidence>
<dbReference type="PANTHER" id="PTHR47245">
    <property type="entry name" value="PEPTIDYLPROLYL ISOMERASE"/>
    <property type="match status" value="1"/>
</dbReference>
<dbReference type="PROSITE" id="PS50198">
    <property type="entry name" value="PPIC_PPIASE_2"/>
    <property type="match status" value="1"/>
</dbReference>
<keyword evidence="7 11" id="KW-0472">Membrane</keyword>
<organism evidence="15 16">
    <name type="scientific">Marinilactibacillus piezotolerans</name>
    <dbReference type="NCBI Taxonomy" id="258723"/>
    <lineage>
        <taxon>Bacteria</taxon>
        <taxon>Bacillati</taxon>
        <taxon>Bacillota</taxon>
        <taxon>Bacilli</taxon>
        <taxon>Lactobacillales</taxon>
        <taxon>Carnobacteriaceae</taxon>
        <taxon>Marinilactibacillus</taxon>
    </lineage>
</organism>
<comment type="function">
    <text evidence="11">Plays a major role in protein secretion by helping the post-translocational extracellular folding of several secreted proteins.</text>
</comment>
<dbReference type="InterPro" id="IPR027304">
    <property type="entry name" value="Trigger_fact/SurA_dom_sf"/>
</dbReference>
<feature type="compositionally biased region" description="Acidic residues" evidence="12">
    <location>
        <begin position="295"/>
        <end position="344"/>
    </location>
</feature>
<proteinExistence type="inferred from homology"/>
<dbReference type="RefSeq" id="WP_072694482.1">
    <property type="nucleotide sequence ID" value="NZ_FOSJ01000046.1"/>
</dbReference>
<evidence type="ECO:0000256" key="5">
    <source>
        <dbReference type="ARBA" id="ARBA00022729"/>
    </source>
</evidence>
<keyword evidence="8 11" id="KW-0564">Palmitate</keyword>
<keyword evidence="16" id="KW-1185">Reference proteome</keyword>
<dbReference type="InterPro" id="IPR023059">
    <property type="entry name" value="Foldase_PrsA"/>
</dbReference>
<feature type="region of interest" description="Disordered" evidence="12">
    <location>
        <begin position="293"/>
        <end position="344"/>
    </location>
</feature>
<evidence type="ECO:0000256" key="9">
    <source>
        <dbReference type="ARBA" id="ARBA00023235"/>
    </source>
</evidence>
<evidence type="ECO:0000259" key="14">
    <source>
        <dbReference type="PROSITE" id="PS50198"/>
    </source>
</evidence>
<evidence type="ECO:0000256" key="8">
    <source>
        <dbReference type="ARBA" id="ARBA00023139"/>
    </source>
</evidence>
<dbReference type="SUPFAM" id="SSF109998">
    <property type="entry name" value="Triger factor/SurA peptide-binding domain-like"/>
    <property type="match status" value="1"/>
</dbReference>
<evidence type="ECO:0000256" key="12">
    <source>
        <dbReference type="SAM" id="MobiDB-lite"/>
    </source>
</evidence>
<dbReference type="HAMAP" id="MF_01145">
    <property type="entry name" value="Foldase_PrsA"/>
    <property type="match status" value="1"/>
</dbReference>
<dbReference type="InterPro" id="IPR046357">
    <property type="entry name" value="PPIase_dom_sf"/>
</dbReference>
<dbReference type="InterPro" id="IPR000297">
    <property type="entry name" value="PPIase_PpiC"/>
</dbReference>
<comment type="similarity">
    <text evidence="3 11">Belongs to the PrsA family.</text>
</comment>
<dbReference type="GO" id="GO:0003755">
    <property type="term" value="F:peptidyl-prolyl cis-trans isomerase activity"/>
    <property type="evidence" value="ECO:0007669"/>
    <property type="project" value="UniProtKB-UniRule"/>
</dbReference>
<evidence type="ECO:0000313" key="16">
    <source>
        <dbReference type="Proteomes" id="UP000199589"/>
    </source>
</evidence>
<evidence type="ECO:0000256" key="4">
    <source>
        <dbReference type="ARBA" id="ARBA00022475"/>
    </source>
</evidence>
<dbReference type="AlphaFoldDB" id="A0A1I4AAR8"/>
<keyword evidence="4 11" id="KW-1003">Cell membrane</keyword>
<keyword evidence="6 11" id="KW-0697">Rotamase</keyword>
<dbReference type="PANTHER" id="PTHR47245:SF1">
    <property type="entry name" value="FOLDASE PROTEIN PRSA"/>
    <property type="match status" value="1"/>
</dbReference>
<dbReference type="EC" id="5.2.1.8" evidence="11"/>
<dbReference type="Gene3D" id="3.10.50.40">
    <property type="match status" value="1"/>
</dbReference>
<dbReference type="InterPro" id="IPR050245">
    <property type="entry name" value="PrsA_foldase"/>
</dbReference>
<feature type="domain" description="PpiC" evidence="14">
    <location>
        <begin position="144"/>
        <end position="235"/>
    </location>
</feature>
<keyword evidence="9 11" id="KW-0413">Isomerase</keyword>
<gene>
    <name evidence="11" type="primary">prsA</name>
    <name evidence="15" type="ORF">SAMN04488569_10461</name>
</gene>
<sequence length="344" mass="38068">MKKWLIATMAFSGLLLASCSSSPEVASTENGRIRQDEFYERMKNETTQTGQTYGEQILQQMLLEDVLENAYGDQVTEEDVDAEFEVEAEQYGGVETFEEMLTSQGMSADDLKETIRTSLLVETAIKEHADFSDEEIQEAYDNYSPGSTVAHILVDEEDTAKDIIQQLNDGADFGELVQEYSTDTATVSTNGEMELVPGQTVPEFEEAAMALENEGDITQEPVQSDYGYHVIKLIEAGEKGTLEEERDNVIDTLVEEKMADQDYILEVISDLVADANIQIADDDLSGAMSAYMEPAETETPAEDETTEDTTDTEDTTESEDSTDSESSEDENTESSTDEDTEDAE</sequence>
<dbReference type="STRING" id="258723.GCA_900169305_00051"/>
<feature type="signal peptide" evidence="13">
    <location>
        <begin position="1"/>
        <end position="26"/>
    </location>
</feature>
<keyword evidence="10 11" id="KW-0449">Lipoprotein</keyword>
<feature type="chain" id="PRO_5011538457" description="Foldase protein PrsA" evidence="13">
    <location>
        <begin position="27"/>
        <end position="344"/>
    </location>
</feature>
<dbReference type="Gene3D" id="1.10.4030.10">
    <property type="entry name" value="Porin chaperone SurA, peptide-binding domain"/>
    <property type="match status" value="1"/>
</dbReference>
<evidence type="ECO:0000256" key="1">
    <source>
        <dbReference type="ARBA" id="ARBA00000971"/>
    </source>
</evidence>
<evidence type="ECO:0000256" key="7">
    <source>
        <dbReference type="ARBA" id="ARBA00023136"/>
    </source>
</evidence>
<evidence type="ECO:0000256" key="13">
    <source>
        <dbReference type="SAM" id="SignalP"/>
    </source>
</evidence>
<protein>
    <recommendedName>
        <fullName evidence="11">Foldase protein PrsA</fullName>
        <ecNumber evidence="11">5.2.1.8</ecNumber>
    </recommendedName>
</protein>
<name>A0A1I4AAR8_9LACT</name>
<dbReference type="GO" id="GO:0005886">
    <property type="term" value="C:plasma membrane"/>
    <property type="evidence" value="ECO:0007669"/>
    <property type="project" value="UniProtKB-SubCell"/>
</dbReference>
<dbReference type="PROSITE" id="PS51257">
    <property type="entry name" value="PROKAR_LIPOPROTEIN"/>
    <property type="match status" value="1"/>
</dbReference>
<evidence type="ECO:0000256" key="6">
    <source>
        <dbReference type="ARBA" id="ARBA00023110"/>
    </source>
</evidence>
<evidence type="ECO:0000256" key="3">
    <source>
        <dbReference type="ARBA" id="ARBA00006071"/>
    </source>
</evidence>
<dbReference type="EMBL" id="FOSJ01000046">
    <property type="protein sequence ID" value="SFK53403.1"/>
    <property type="molecule type" value="Genomic_DNA"/>
</dbReference>
<comment type="subcellular location">
    <subcellularLocation>
        <location evidence="2 11">Cell membrane</location>
        <topology evidence="2 11">Lipid-anchor</topology>
    </subcellularLocation>
</comment>
<dbReference type="OrthoDB" id="14196at2"/>
<accession>A0A1I4AAR8</accession>
<dbReference type="GO" id="GO:0006457">
    <property type="term" value="P:protein folding"/>
    <property type="evidence" value="ECO:0007669"/>
    <property type="project" value="UniProtKB-UniRule"/>
</dbReference>
<reference evidence="16" key="1">
    <citation type="submission" date="2016-10" db="EMBL/GenBank/DDBJ databases">
        <authorList>
            <person name="Varghese N."/>
            <person name="Submissions S."/>
        </authorList>
    </citation>
    <scope>NUCLEOTIDE SEQUENCE [LARGE SCALE GENOMIC DNA]</scope>
    <source>
        <strain evidence="16">DSM 16108</strain>
    </source>
</reference>